<proteinExistence type="predicted"/>
<dbReference type="AlphaFoldDB" id="A0AAW2GFN4"/>
<name>A0AAW2GFN4_9HYME</name>
<keyword evidence="2" id="KW-1185">Reference proteome</keyword>
<sequence length="73" mass="8867">MTKKRQGLYRNLVNRRGKFFLPQNDLEKCFKTIYLKKINREQNKTKQNSGQVSMRHYTAIKLEIEFYAASWHE</sequence>
<evidence type="ECO:0000313" key="2">
    <source>
        <dbReference type="Proteomes" id="UP001430953"/>
    </source>
</evidence>
<evidence type="ECO:0000313" key="1">
    <source>
        <dbReference type="EMBL" id="KAL0125242.1"/>
    </source>
</evidence>
<accession>A0AAW2GFN4</accession>
<dbReference type="EMBL" id="JADYXP020000004">
    <property type="protein sequence ID" value="KAL0125242.1"/>
    <property type="molecule type" value="Genomic_DNA"/>
</dbReference>
<protein>
    <submittedName>
        <fullName evidence="1">Uncharacterized protein</fullName>
    </submittedName>
</protein>
<comment type="caution">
    <text evidence="1">The sequence shown here is derived from an EMBL/GenBank/DDBJ whole genome shotgun (WGS) entry which is preliminary data.</text>
</comment>
<dbReference type="Proteomes" id="UP001430953">
    <property type="component" value="Unassembled WGS sequence"/>
</dbReference>
<gene>
    <name evidence="1" type="ORF">PUN28_004405</name>
</gene>
<organism evidence="1 2">
    <name type="scientific">Cardiocondyla obscurior</name>
    <dbReference type="NCBI Taxonomy" id="286306"/>
    <lineage>
        <taxon>Eukaryota</taxon>
        <taxon>Metazoa</taxon>
        <taxon>Ecdysozoa</taxon>
        <taxon>Arthropoda</taxon>
        <taxon>Hexapoda</taxon>
        <taxon>Insecta</taxon>
        <taxon>Pterygota</taxon>
        <taxon>Neoptera</taxon>
        <taxon>Endopterygota</taxon>
        <taxon>Hymenoptera</taxon>
        <taxon>Apocrita</taxon>
        <taxon>Aculeata</taxon>
        <taxon>Formicoidea</taxon>
        <taxon>Formicidae</taxon>
        <taxon>Myrmicinae</taxon>
        <taxon>Cardiocondyla</taxon>
    </lineage>
</organism>
<reference evidence="1 2" key="1">
    <citation type="submission" date="2023-03" db="EMBL/GenBank/DDBJ databases">
        <title>High recombination rates correlate with genetic variation in Cardiocondyla obscurior ants.</title>
        <authorList>
            <person name="Errbii M."/>
        </authorList>
    </citation>
    <scope>NUCLEOTIDE SEQUENCE [LARGE SCALE GENOMIC DNA]</scope>
    <source>
        <strain evidence="1">Alpha-2009</strain>
        <tissue evidence="1">Whole body</tissue>
    </source>
</reference>